<dbReference type="Gene3D" id="3.30.420.40">
    <property type="match status" value="1"/>
</dbReference>
<dbReference type="Proteomes" id="UP000245252">
    <property type="component" value="Unassembled WGS sequence"/>
</dbReference>
<evidence type="ECO:0000259" key="1">
    <source>
        <dbReference type="Pfam" id="PF00814"/>
    </source>
</evidence>
<dbReference type="GO" id="GO:0005829">
    <property type="term" value="C:cytosol"/>
    <property type="evidence" value="ECO:0007669"/>
    <property type="project" value="TreeGrafter"/>
</dbReference>
<dbReference type="Pfam" id="PF00814">
    <property type="entry name" value="TsaD"/>
    <property type="match status" value="1"/>
</dbReference>
<dbReference type="SUPFAM" id="SSF53067">
    <property type="entry name" value="Actin-like ATPase domain"/>
    <property type="match status" value="1"/>
</dbReference>
<dbReference type="InterPro" id="IPR022496">
    <property type="entry name" value="T6A_TsaB"/>
</dbReference>
<organism evidence="2 3">
    <name type="scientific">Metarhizobium album</name>
    <dbReference type="NCBI Taxonomy" id="2182425"/>
    <lineage>
        <taxon>Bacteria</taxon>
        <taxon>Pseudomonadati</taxon>
        <taxon>Pseudomonadota</taxon>
        <taxon>Alphaproteobacteria</taxon>
        <taxon>Hyphomicrobiales</taxon>
        <taxon>Rhizobiaceae</taxon>
        <taxon>Metarhizobium</taxon>
    </lineage>
</organism>
<feature type="domain" description="Gcp-like" evidence="1">
    <location>
        <begin position="34"/>
        <end position="146"/>
    </location>
</feature>
<dbReference type="EMBL" id="QFBC01000004">
    <property type="protein sequence ID" value="PWE56018.1"/>
    <property type="molecule type" value="Genomic_DNA"/>
</dbReference>
<gene>
    <name evidence="2" type="primary">tsaB</name>
    <name evidence="2" type="ORF">DEM27_11285</name>
</gene>
<reference evidence="2 3" key="1">
    <citation type="submission" date="2018-05" db="EMBL/GenBank/DDBJ databases">
        <title>The draft genome of strain NS-104.</title>
        <authorList>
            <person name="Hang P."/>
            <person name="Jiang J."/>
        </authorList>
    </citation>
    <scope>NUCLEOTIDE SEQUENCE [LARGE SCALE GENOMIC DNA]</scope>
    <source>
        <strain evidence="2 3">NS-104</strain>
    </source>
</reference>
<keyword evidence="2" id="KW-0808">Transferase</keyword>
<dbReference type="GO" id="GO:0016740">
    <property type="term" value="F:transferase activity"/>
    <property type="evidence" value="ECO:0007669"/>
    <property type="project" value="UniProtKB-KW"/>
</dbReference>
<sequence length="219" mass="22033">MIVLALDTAGVNCSAAIYDSTTGTVLAEVVETIGKGHAERLMAIVDDALAAAGLDLQQLQRVAVTIGPGSFTGIRVGVAAARGFALSLGIEAVGVTTLAALAARHLQAAPGRNVVVAMDAKRGEVYAQVFAPDGRALTDAAELAIADAAGLPGKYGADTTGSGAPLLRGEAAGGEPDNFPIALVARLAAEIPAGAERPRPLYLRAPDAKPQSGFALSRV</sequence>
<accession>A0A2U2DRU2</accession>
<dbReference type="InterPro" id="IPR000905">
    <property type="entry name" value="Gcp-like_dom"/>
</dbReference>
<proteinExistence type="predicted"/>
<dbReference type="PANTHER" id="PTHR11735:SF11">
    <property type="entry name" value="TRNA THREONYLCARBAMOYLADENOSINE BIOSYNTHESIS PROTEIN TSAB"/>
    <property type="match status" value="1"/>
</dbReference>
<evidence type="ECO:0000313" key="2">
    <source>
        <dbReference type="EMBL" id="PWE56018.1"/>
    </source>
</evidence>
<dbReference type="PANTHER" id="PTHR11735">
    <property type="entry name" value="TRNA N6-ADENOSINE THREONYLCARBAMOYLTRANSFERASE"/>
    <property type="match status" value="1"/>
</dbReference>
<dbReference type="RefSeq" id="WP_109458338.1">
    <property type="nucleotide sequence ID" value="NZ_QFBC01000004.1"/>
</dbReference>
<name>A0A2U2DRU2_9HYPH</name>
<evidence type="ECO:0000313" key="3">
    <source>
        <dbReference type="Proteomes" id="UP000245252"/>
    </source>
</evidence>
<dbReference type="InterPro" id="IPR043129">
    <property type="entry name" value="ATPase_NBD"/>
</dbReference>
<dbReference type="AlphaFoldDB" id="A0A2U2DRU2"/>
<dbReference type="CDD" id="cd24032">
    <property type="entry name" value="ASKHA_NBD_TsaB"/>
    <property type="match status" value="1"/>
</dbReference>
<dbReference type="OrthoDB" id="9809995at2"/>
<dbReference type="GO" id="GO:0002949">
    <property type="term" value="P:tRNA threonylcarbamoyladenosine modification"/>
    <property type="evidence" value="ECO:0007669"/>
    <property type="project" value="InterPro"/>
</dbReference>
<comment type="caution">
    <text evidence="2">The sequence shown here is derived from an EMBL/GenBank/DDBJ whole genome shotgun (WGS) entry which is preliminary data.</text>
</comment>
<keyword evidence="3" id="KW-1185">Reference proteome</keyword>
<dbReference type="NCBIfam" id="TIGR03725">
    <property type="entry name" value="T6A_YeaZ"/>
    <property type="match status" value="1"/>
</dbReference>
<protein>
    <submittedName>
        <fullName evidence="2">tRNA (Adenosine(37)-N6)-threonylcarbamoyltransferase complex dimerization subunit type 1 TsaB</fullName>
    </submittedName>
</protein>